<dbReference type="EMBL" id="CP038141">
    <property type="protein sequence ID" value="QDH17782.1"/>
    <property type="molecule type" value="Genomic_DNA"/>
</dbReference>
<proteinExistence type="predicted"/>
<dbReference type="RefSeq" id="WP_181441962.1">
    <property type="nucleotide sequence ID" value="NZ_CP038141.1"/>
</dbReference>
<dbReference type="KEGG" id="ssam:E3D00_09535"/>
<dbReference type="Proteomes" id="UP000316313">
    <property type="component" value="Chromosome"/>
</dbReference>
<reference evidence="1 2" key="1">
    <citation type="submission" date="2019-03" db="EMBL/GenBank/DDBJ databases">
        <title>The complete genome sequence of Swingsia samuiensis NBRC107927(T).</title>
        <authorList>
            <person name="Chua K.-O."/>
            <person name="Chan K.-G."/>
            <person name="See-Too W.-S."/>
        </authorList>
    </citation>
    <scope>NUCLEOTIDE SEQUENCE [LARGE SCALE GENOMIC DNA]</scope>
    <source>
        <strain evidence="1 2">AH83</strain>
    </source>
</reference>
<gene>
    <name evidence="1" type="ORF">E3D00_09535</name>
</gene>
<evidence type="ECO:0000313" key="2">
    <source>
        <dbReference type="Proteomes" id="UP000316313"/>
    </source>
</evidence>
<keyword evidence="2" id="KW-1185">Reference proteome</keyword>
<evidence type="ECO:0000313" key="1">
    <source>
        <dbReference type="EMBL" id="QDH17782.1"/>
    </source>
</evidence>
<dbReference type="AlphaFoldDB" id="A0A4Y6UJP5"/>
<organism evidence="1 2">
    <name type="scientific">Swingsia samuiensis</name>
    <dbReference type="NCBI Taxonomy" id="1293412"/>
    <lineage>
        <taxon>Bacteria</taxon>
        <taxon>Pseudomonadati</taxon>
        <taxon>Pseudomonadota</taxon>
        <taxon>Alphaproteobacteria</taxon>
        <taxon>Acetobacterales</taxon>
        <taxon>Acetobacteraceae</taxon>
        <taxon>Swingsia</taxon>
    </lineage>
</organism>
<protein>
    <submittedName>
        <fullName evidence="1">Uncharacterized protein</fullName>
    </submittedName>
</protein>
<sequence length="252" mass="28274">MHHIAFMERLNGMASQLTITGCSPPVLQMQFGPSISFSGRIYALGGNDTYQNLPEAERQHITINGEKVVEVDINASSLSVFLGMMKVQDEDKGLGKPQDDPYQKGVLAGFRRDAVKHWFTSSLQGGRLKTRWSANTPQEVRTERCMAIHNAALTTYPALERLHEILPERERNSLPSEEYLPWAIAQYIACVESSIIKFVLDQIMAQGGVALPLHDALLVPRSWADQAVRQITFAGKGRLRRDLIIEVKDWCN</sequence>
<accession>A0A4Y6UJP5</accession>
<name>A0A4Y6UJP5_9PROT</name>